<comment type="pathway">
    <text evidence="10">Glycolipid biosynthesis; KDO(2)-lipid A biosynthesis; KDO(2)-lipid A from CMP-3-deoxy-D-manno-octulosonate and lipid IV(A): step 1/4.</text>
</comment>
<dbReference type="FunFam" id="3.40.50.11720:FF:000001">
    <property type="entry name" value="3-deoxy-D-manno-octulosonic acid transferase"/>
    <property type="match status" value="1"/>
</dbReference>
<comment type="catalytic activity">
    <reaction evidence="7">
        <text>alpha-Kdo-(2-&gt;6)-lipid IVA (E. coli) + CMP-3-deoxy-beta-D-manno-octulosonate = alpha-Kdo-(2-&gt;4)-alpha-Kdo-(2-&gt;6)-lipid IVA (E. coli) + CMP + H(+)</text>
        <dbReference type="Rhea" id="RHEA:28062"/>
        <dbReference type="ChEBI" id="CHEBI:15378"/>
        <dbReference type="ChEBI" id="CHEBI:60364"/>
        <dbReference type="ChEBI" id="CHEBI:60365"/>
        <dbReference type="ChEBI" id="CHEBI:60377"/>
        <dbReference type="ChEBI" id="CHEBI:85987"/>
        <dbReference type="EC" id="2.4.99.13"/>
    </reaction>
</comment>
<keyword evidence="17" id="KW-1185">Reference proteome</keyword>
<keyword evidence="6" id="KW-0735">Signal-anchor</keyword>
<dbReference type="GO" id="GO:0009245">
    <property type="term" value="P:lipid A biosynthetic process"/>
    <property type="evidence" value="ECO:0007669"/>
    <property type="project" value="TreeGrafter"/>
</dbReference>
<dbReference type="EC" id="2.4.99.12" evidence="14"/>
<keyword evidence="16" id="KW-0328">Glycosyltransferase</keyword>
<dbReference type="GO" id="GO:0005886">
    <property type="term" value="C:plasma membrane"/>
    <property type="evidence" value="ECO:0007669"/>
    <property type="project" value="UniProtKB-SubCell"/>
</dbReference>
<proteinExistence type="inferred from homology"/>
<evidence type="ECO:0000256" key="2">
    <source>
        <dbReference type="ARBA" id="ARBA00004713"/>
    </source>
</evidence>
<dbReference type="eggNOG" id="COG1519">
    <property type="taxonomic scope" value="Bacteria"/>
</dbReference>
<dbReference type="Gene3D" id="3.40.50.11720">
    <property type="entry name" value="3-Deoxy-D-manno-octulosonic-acid transferase, N-terminal domain"/>
    <property type="match status" value="1"/>
</dbReference>
<dbReference type="InterPro" id="IPR038107">
    <property type="entry name" value="Glycos_transf_N_sf"/>
</dbReference>
<dbReference type="Pfam" id="PF04413">
    <property type="entry name" value="Glycos_transf_N"/>
    <property type="match status" value="1"/>
</dbReference>
<keyword evidence="14" id="KW-1133">Transmembrane helix</keyword>
<dbReference type="PANTHER" id="PTHR42755">
    <property type="entry name" value="3-DEOXY-MANNO-OCTULOSONATE CYTIDYLYLTRANSFERASE"/>
    <property type="match status" value="1"/>
</dbReference>
<dbReference type="UniPathway" id="UPA00958"/>
<evidence type="ECO:0000256" key="5">
    <source>
        <dbReference type="ARBA" id="ARBA00022679"/>
    </source>
</evidence>
<dbReference type="CAZy" id="GT30">
    <property type="family name" value="Glycosyltransferase Family 30"/>
</dbReference>
<dbReference type="EMBL" id="BX248583">
    <property type="protein sequence ID" value="CAD83285.1"/>
    <property type="molecule type" value="Genomic_DNA"/>
</dbReference>
<evidence type="ECO:0000256" key="13">
    <source>
        <dbReference type="PIRSR" id="PIRSR639901-2"/>
    </source>
</evidence>
<comment type="pathway">
    <text evidence="11">Glycolipid biosynthesis; KDO(2)-lipid A biosynthesis; KDO(2)-lipid A from CMP-3-deoxy-D-manno-octulosonate and lipid IV(A): step 2/4.</text>
</comment>
<comment type="similarity">
    <text evidence="3">Belongs to the glycosyltransferase group 1 family. Glycosyltransferase 30 subfamily.</text>
</comment>
<evidence type="ECO:0000256" key="14">
    <source>
        <dbReference type="RuleBase" id="RU365103"/>
    </source>
</evidence>
<evidence type="ECO:0000256" key="12">
    <source>
        <dbReference type="PIRSR" id="PIRSR639901-1"/>
    </source>
</evidence>
<evidence type="ECO:0000256" key="1">
    <source>
        <dbReference type="ARBA" id="ARBA00004388"/>
    </source>
</evidence>
<feature type="transmembrane region" description="Helical" evidence="14">
    <location>
        <begin position="6"/>
        <end position="26"/>
    </location>
</feature>
<dbReference type="SUPFAM" id="SSF53756">
    <property type="entry name" value="UDP-Glycosyltransferase/glycogen phosphorylase"/>
    <property type="match status" value="1"/>
</dbReference>
<keyword evidence="5 14" id="KW-0808">Transferase</keyword>
<comment type="function">
    <text evidence="14">Involved in lipopolysaccharide (LPS) biosynthesis. Catalyzes the transfer of 3-deoxy-D-manno-octulosonate (Kdo) residue(s) from CMP-Kdo to lipid IV(A), the tetraacyldisaccharide-1,4'-bisphosphate precursor of lipid A.</text>
</comment>
<feature type="site" description="Transition state stabilizer" evidence="13">
    <location>
        <position position="136"/>
    </location>
</feature>
<dbReference type="OrthoDB" id="9789797at2"/>
<comment type="catalytic activity">
    <reaction evidence="8 14">
        <text>lipid IVA (E. coli) + CMP-3-deoxy-beta-D-manno-octulosonate = alpha-Kdo-(2-&gt;6)-lipid IVA (E. coli) + CMP + H(+)</text>
        <dbReference type="Rhea" id="RHEA:28066"/>
        <dbReference type="ChEBI" id="CHEBI:15378"/>
        <dbReference type="ChEBI" id="CHEBI:58603"/>
        <dbReference type="ChEBI" id="CHEBI:60364"/>
        <dbReference type="ChEBI" id="CHEBI:60377"/>
        <dbReference type="ChEBI" id="CHEBI:85987"/>
        <dbReference type="EC" id="2.4.99.12"/>
    </reaction>
</comment>
<keyword evidence="14" id="KW-0448">Lipopolysaccharide biosynthesis</keyword>
<evidence type="ECO:0000256" key="7">
    <source>
        <dbReference type="ARBA" id="ARBA00034401"/>
    </source>
</evidence>
<evidence type="ECO:0000313" key="17">
    <source>
        <dbReference type="Proteomes" id="UP000002192"/>
    </source>
</evidence>
<comment type="subcellular location">
    <subcellularLocation>
        <location evidence="1">Cell inner membrane</location>
        <topology evidence="1">Single-pass membrane protein</topology>
        <orientation evidence="1">Cytoplasmic side</orientation>
    </subcellularLocation>
    <subcellularLocation>
        <location evidence="14">Cell membrane</location>
    </subcellularLocation>
</comment>
<comment type="pathway">
    <text evidence="2 14">Bacterial outer membrane biogenesis; LPS core biosynthesis.</text>
</comment>
<dbReference type="GO" id="GO:0009244">
    <property type="term" value="P:lipopolysaccharide core region biosynthetic process"/>
    <property type="evidence" value="ECO:0007669"/>
    <property type="project" value="UniProtKB-UniRule"/>
</dbReference>
<evidence type="ECO:0000313" key="16">
    <source>
        <dbReference type="EMBL" id="CAD83285.1"/>
    </source>
</evidence>
<dbReference type="AlphaFoldDB" id="Q7VRK3"/>
<evidence type="ECO:0000256" key="6">
    <source>
        <dbReference type="ARBA" id="ARBA00022968"/>
    </source>
</evidence>
<gene>
    <name evidence="16" type="primary">kdtA</name>
    <name evidence="16" type="ordered locus">Bfl610</name>
</gene>
<evidence type="ECO:0000256" key="8">
    <source>
        <dbReference type="ARBA" id="ARBA00049183"/>
    </source>
</evidence>
<feature type="domain" description="3-deoxy-D-manno-octulosonic-acid transferase N-terminal" evidence="15">
    <location>
        <begin position="37"/>
        <end position="217"/>
    </location>
</feature>
<dbReference type="GO" id="GO:0043842">
    <property type="term" value="F:Kdo transferase activity"/>
    <property type="evidence" value="ECO:0007669"/>
    <property type="project" value="UniProtKB-EC"/>
</dbReference>
<protein>
    <recommendedName>
        <fullName evidence="4 14">3-deoxy-D-manno-octulosonic acid transferase</fullName>
        <shortName evidence="14">Kdo transferase</shortName>
        <ecNumber evidence="14">2.4.99.12</ecNumber>
    </recommendedName>
    <alternativeName>
        <fullName evidence="14">Lipid IV(A) 3-deoxy-D-manno-octulosonic acid transferase</fullName>
    </alternativeName>
</protein>
<evidence type="ECO:0000256" key="10">
    <source>
        <dbReference type="ARBA" id="ARBA00060558"/>
    </source>
</evidence>
<name>Q7VRK3_BLOFL</name>
<dbReference type="InterPro" id="IPR039901">
    <property type="entry name" value="Kdotransferase"/>
</dbReference>
<keyword evidence="14" id="KW-0812">Transmembrane</keyword>
<accession>Q7VRK3</accession>
<keyword evidence="14" id="KW-1003">Cell membrane</keyword>
<evidence type="ECO:0000256" key="3">
    <source>
        <dbReference type="ARBA" id="ARBA00006380"/>
    </source>
</evidence>
<reference evidence="16 17" key="1">
    <citation type="journal article" date="2003" name="Proc. Natl. Acad. Sci. U.S.A.">
        <title>The genome sequence of Blochmannia floridanus: comparative analysis of reduced genomes.</title>
        <authorList>
            <person name="Gil R."/>
            <person name="Silva F.J."/>
            <person name="Zientz E."/>
            <person name="Delmotte F."/>
            <person name="Gonzalez-Candelas F."/>
            <person name="Latorre A."/>
            <person name="Rausell C."/>
            <person name="Kramerbeek J."/>
            <person name="Gadau J."/>
            <person name="Hoelldobler B."/>
            <person name="van Ham R.C.H.J."/>
            <person name="Gross R."/>
            <person name="Moya A."/>
        </authorList>
    </citation>
    <scope>NUCLEOTIDE SEQUENCE [LARGE SCALE GENOMIC DNA]</scope>
</reference>
<sequence length="430" mass="50330">MFILYMFVYNIIIYSIQPIIWIRLLWRSRFVPTYRQNLGERYGFYCHKNIKLNSIIIHAVSVGETLSVIPLIYKLRKKYPDVIITLTSMTPAGLEMAYKLSAYYHHVQCMYLPYDLFFSVKRFLNYIQPKLVIIMETELWPNLINELYKRRIPVIIANARLSNISFKKYKIFNRFFYYIMQRINTVAVQSKEDAFRFFSLGFKKNRLNIVGNLKFDVSSNKINLKKILSFEKIKIEGRLVWIASSTHKGEEIILLTVYKRLLKSFSNLLLILVPRHSERFSDVINITKHAGFSYVVRSSGVIPTKDIQVFIVDTIGELMFLYEISDVAFIGGSLVRHGGHNPLEAAEYSIPLIMGPYIFNFRDICNKMYSLNGLIKITDTKSLIHIMHMLLKSKDRRLYYGGCAFNVFKKNRGASYKILNIISHYLVKNS</sequence>
<feature type="active site" description="Proton acceptor" evidence="12">
    <location>
        <position position="64"/>
    </location>
</feature>
<evidence type="ECO:0000259" key="15">
    <source>
        <dbReference type="Pfam" id="PF04413"/>
    </source>
</evidence>
<keyword evidence="14" id="KW-0472">Membrane</keyword>
<dbReference type="FunFam" id="3.40.50.2000:FF:000032">
    <property type="entry name" value="3-deoxy-D-manno-octulosonic acid transferase"/>
    <property type="match status" value="1"/>
</dbReference>
<evidence type="ECO:0000256" key="9">
    <source>
        <dbReference type="ARBA" id="ARBA00059802"/>
    </source>
</evidence>
<evidence type="ECO:0000256" key="4">
    <source>
        <dbReference type="ARBA" id="ARBA00019077"/>
    </source>
</evidence>
<dbReference type="Gene3D" id="3.40.50.2000">
    <property type="entry name" value="Glycogen Phosphorylase B"/>
    <property type="match status" value="1"/>
</dbReference>
<organism evidence="16 17">
    <name type="scientific">Blochmanniella floridana</name>
    <dbReference type="NCBI Taxonomy" id="203907"/>
    <lineage>
        <taxon>Bacteria</taxon>
        <taxon>Pseudomonadati</taxon>
        <taxon>Pseudomonadota</taxon>
        <taxon>Gammaproteobacteria</taxon>
        <taxon>Enterobacterales</taxon>
        <taxon>Enterobacteriaceae</taxon>
        <taxon>ant endosymbionts</taxon>
        <taxon>Candidatus Blochmanniella</taxon>
    </lineage>
</organism>
<dbReference type="STRING" id="203907.Bfl610"/>
<dbReference type="NCBIfam" id="NF004388">
    <property type="entry name" value="PRK05749.1-4"/>
    <property type="match status" value="1"/>
</dbReference>
<dbReference type="Proteomes" id="UP000002192">
    <property type="component" value="Chromosome"/>
</dbReference>
<feature type="site" description="Transition state stabilizer" evidence="13">
    <location>
        <position position="214"/>
    </location>
</feature>
<dbReference type="InterPro" id="IPR007507">
    <property type="entry name" value="Glycos_transf_N"/>
</dbReference>
<dbReference type="KEGG" id="bfl:Bfl610"/>
<dbReference type="PANTHER" id="PTHR42755:SF1">
    <property type="entry name" value="3-DEOXY-D-MANNO-OCTULOSONIC ACID TRANSFERASE, MITOCHONDRIAL-RELATED"/>
    <property type="match status" value="1"/>
</dbReference>
<dbReference type="HOGENOM" id="CLU_036146_2_0_6"/>
<comment type="function">
    <text evidence="9">Involved in lipopolysaccharide (LPS) biosynthesis. Catalyzes the transfer of two 3-deoxy-D-manno-octulosonate (Kdo) residues from CMP-Kdo to lipid IV(A), the tetraacyldisaccharide-1,4'-bisphosphate precursor of lipid A.</text>
</comment>
<evidence type="ECO:0000256" key="11">
    <source>
        <dbReference type="ARBA" id="ARBA00060660"/>
    </source>
</evidence>